<dbReference type="CDD" id="cd00167">
    <property type="entry name" value="SANT"/>
    <property type="match status" value="3"/>
</dbReference>
<feature type="domain" description="Myb-like" evidence="6">
    <location>
        <begin position="99"/>
        <end position="150"/>
    </location>
</feature>
<protein>
    <submittedName>
        <fullName evidence="8">Myb-related protein B</fullName>
    </submittedName>
</protein>
<dbReference type="Pfam" id="PF00249">
    <property type="entry name" value="Myb_DNA-binding"/>
    <property type="match status" value="2"/>
</dbReference>
<dbReference type="PANTHER" id="PTHR46621">
    <property type="entry name" value="SNRNA-ACTIVATING PROTEIN COMPLEX SUBUNIT 4"/>
    <property type="match status" value="1"/>
</dbReference>
<dbReference type="GO" id="GO:0042795">
    <property type="term" value="P:snRNA transcription by RNA polymerase II"/>
    <property type="evidence" value="ECO:0007669"/>
    <property type="project" value="TreeGrafter"/>
</dbReference>
<sequence>MSDNNNLAPASGSSTGDVPATTQWNMVAAALPGRSNKDCRKRWINNVCGGLKKGSWEADEDQRLLDSVLANGQKWTVVAVDVGSRSADQCAKRWQHKLDPKLDHRSWTPEEDELLIELVARHGREWKTIQEKHYTSRAANDLKNRFSILKRKAKLNESTAASPTSSIVVDHGNDLDTISPSNTTWSTPVMAPDMDFVFGSPQDNQDIQGGDDLLDSSNFNIDWFLRETGLAGSGGPSKTIGTGYTANPAHNVIEPRNYLDTAFLDGSFVHAPLSWTTKEADPSNEPASYSDTLLENSPTTGSARDAGSLGAVVDSGPDCVGEASPGPSQQGAIVPASTCSESSQPKVMDMTGREGSISVSVDGCDREVLNYILDVLRPIKDIVKIDIKM</sequence>
<dbReference type="SUPFAM" id="SSF46689">
    <property type="entry name" value="Homeodomain-like"/>
    <property type="match status" value="2"/>
</dbReference>
<accession>A0A194VYY3</accession>
<feature type="domain" description="HTH myb-type" evidence="7">
    <location>
        <begin position="104"/>
        <end position="154"/>
    </location>
</feature>
<dbReference type="InterPro" id="IPR051575">
    <property type="entry name" value="Myb-like_DNA-bd"/>
</dbReference>
<feature type="compositionally biased region" description="Polar residues" evidence="5">
    <location>
        <begin position="285"/>
        <end position="302"/>
    </location>
</feature>
<evidence type="ECO:0000256" key="1">
    <source>
        <dbReference type="ARBA" id="ARBA00023015"/>
    </source>
</evidence>
<keyword evidence="4" id="KW-0539">Nucleus</keyword>
<keyword evidence="2" id="KW-0238">DNA-binding</keyword>
<dbReference type="PROSITE" id="PS50090">
    <property type="entry name" value="MYB_LIKE"/>
    <property type="match status" value="3"/>
</dbReference>
<feature type="domain" description="HTH myb-type" evidence="7">
    <location>
        <begin position="51"/>
        <end position="102"/>
    </location>
</feature>
<dbReference type="AlphaFoldDB" id="A0A194VYY3"/>
<dbReference type="SMR" id="A0A194VYY3"/>
<evidence type="ECO:0000313" key="9">
    <source>
        <dbReference type="Proteomes" id="UP000078559"/>
    </source>
</evidence>
<feature type="compositionally biased region" description="Polar residues" evidence="5">
    <location>
        <begin position="326"/>
        <end position="345"/>
    </location>
</feature>
<dbReference type="EMBL" id="CM003101">
    <property type="protein sequence ID" value="KUI69005.1"/>
    <property type="molecule type" value="Genomic_DNA"/>
</dbReference>
<evidence type="ECO:0000256" key="5">
    <source>
        <dbReference type="SAM" id="MobiDB-lite"/>
    </source>
</evidence>
<evidence type="ECO:0000256" key="4">
    <source>
        <dbReference type="ARBA" id="ARBA00023242"/>
    </source>
</evidence>
<dbReference type="PROSITE" id="PS51294">
    <property type="entry name" value="HTH_MYB"/>
    <property type="match status" value="2"/>
</dbReference>
<dbReference type="GO" id="GO:0000978">
    <property type="term" value="F:RNA polymerase II cis-regulatory region sequence-specific DNA binding"/>
    <property type="evidence" value="ECO:0007669"/>
    <property type="project" value="TreeGrafter"/>
</dbReference>
<dbReference type="OrthoDB" id="2143914at2759"/>
<gene>
    <name evidence="8" type="ORF">VM1G_04339</name>
</gene>
<evidence type="ECO:0000259" key="7">
    <source>
        <dbReference type="PROSITE" id="PS51294"/>
    </source>
</evidence>
<dbReference type="GO" id="GO:0042796">
    <property type="term" value="P:snRNA transcription by RNA polymerase III"/>
    <property type="evidence" value="ECO:0007669"/>
    <property type="project" value="TreeGrafter"/>
</dbReference>
<feature type="domain" description="Myb-like" evidence="6">
    <location>
        <begin position="16"/>
        <end position="47"/>
    </location>
</feature>
<dbReference type="PANTHER" id="PTHR46621:SF1">
    <property type="entry name" value="SNRNA-ACTIVATING PROTEIN COMPLEX SUBUNIT 4"/>
    <property type="match status" value="1"/>
</dbReference>
<dbReference type="GO" id="GO:0019185">
    <property type="term" value="C:snRNA-activating protein complex"/>
    <property type="evidence" value="ECO:0007669"/>
    <property type="project" value="TreeGrafter"/>
</dbReference>
<reference evidence="8" key="1">
    <citation type="submission" date="2014-12" db="EMBL/GenBank/DDBJ databases">
        <title>Genome Sequence of Valsa Canker Pathogens Uncovers a Specific Adaption of Colonization on Woody Bark.</title>
        <authorList>
            <person name="Yin Z."/>
            <person name="Liu H."/>
            <person name="Gao X."/>
            <person name="Li Z."/>
            <person name="Song N."/>
            <person name="Ke X."/>
            <person name="Dai Q."/>
            <person name="Wu Y."/>
            <person name="Sun Y."/>
            <person name="Xu J.-R."/>
            <person name="Kang Z.K."/>
            <person name="Wang L."/>
            <person name="Huang L."/>
        </authorList>
    </citation>
    <scope>NUCLEOTIDE SEQUENCE [LARGE SCALE GENOMIC DNA]</scope>
    <source>
        <strain evidence="8">03-8</strain>
    </source>
</reference>
<dbReference type="InterPro" id="IPR001005">
    <property type="entry name" value="SANT/Myb"/>
</dbReference>
<feature type="domain" description="Myb-like" evidence="6">
    <location>
        <begin position="51"/>
        <end position="98"/>
    </location>
</feature>
<evidence type="ECO:0000256" key="2">
    <source>
        <dbReference type="ARBA" id="ARBA00023125"/>
    </source>
</evidence>
<evidence type="ECO:0000256" key="3">
    <source>
        <dbReference type="ARBA" id="ARBA00023163"/>
    </source>
</evidence>
<keyword evidence="9" id="KW-1185">Reference proteome</keyword>
<dbReference type="Proteomes" id="UP000078559">
    <property type="component" value="Chromosome 4"/>
</dbReference>
<dbReference type="InterPro" id="IPR009057">
    <property type="entry name" value="Homeodomain-like_sf"/>
</dbReference>
<proteinExistence type="predicted"/>
<name>A0A194VYY3_CYTMA</name>
<dbReference type="InterPro" id="IPR017930">
    <property type="entry name" value="Myb_dom"/>
</dbReference>
<dbReference type="SMART" id="SM00717">
    <property type="entry name" value="SANT"/>
    <property type="match status" value="2"/>
</dbReference>
<evidence type="ECO:0000313" key="8">
    <source>
        <dbReference type="EMBL" id="KUI69005.1"/>
    </source>
</evidence>
<keyword evidence="3" id="KW-0804">Transcription</keyword>
<dbReference type="Gene3D" id="1.10.10.60">
    <property type="entry name" value="Homeodomain-like"/>
    <property type="match status" value="3"/>
</dbReference>
<feature type="region of interest" description="Disordered" evidence="5">
    <location>
        <begin position="277"/>
        <end position="347"/>
    </location>
</feature>
<organism evidence="8 9">
    <name type="scientific">Cytospora mali</name>
    <name type="common">Apple Valsa canker fungus</name>
    <name type="synonym">Valsa mali</name>
    <dbReference type="NCBI Taxonomy" id="578113"/>
    <lineage>
        <taxon>Eukaryota</taxon>
        <taxon>Fungi</taxon>
        <taxon>Dikarya</taxon>
        <taxon>Ascomycota</taxon>
        <taxon>Pezizomycotina</taxon>
        <taxon>Sordariomycetes</taxon>
        <taxon>Sordariomycetidae</taxon>
        <taxon>Diaporthales</taxon>
        <taxon>Cytosporaceae</taxon>
        <taxon>Cytospora</taxon>
    </lineage>
</organism>
<keyword evidence="1" id="KW-0805">Transcription regulation</keyword>
<evidence type="ECO:0000259" key="6">
    <source>
        <dbReference type="PROSITE" id="PS50090"/>
    </source>
</evidence>
<dbReference type="GO" id="GO:0001006">
    <property type="term" value="F:RNA polymerase III type 3 promoter sequence-specific DNA binding"/>
    <property type="evidence" value="ECO:0007669"/>
    <property type="project" value="TreeGrafter"/>
</dbReference>